<feature type="transmembrane region" description="Helical" evidence="1">
    <location>
        <begin position="25"/>
        <end position="48"/>
    </location>
</feature>
<keyword evidence="4" id="KW-1185">Reference proteome</keyword>
<dbReference type="EMBL" id="CAJNOJ010000021">
    <property type="protein sequence ID" value="CAF0848536.1"/>
    <property type="molecule type" value="Genomic_DNA"/>
</dbReference>
<feature type="transmembrane region" description="Helical" evidence="1">
    <location>
        <begin position="146"/>
        <end position="166"/>
    </location>
</feature>
<comment type="caution">
    <text evidence="2">The sequence shown here is derived from an EMBL/GenBank/DDBJ whole genome shotgun (WGS) entry which is preliminary data.</text>
</comment>
<organism evidence="2 5">
    <name type="scientific">Adineta ricciae</name>
    <name type="common">Rotifer</name>
    <dbReference type="NCBI Taxonomy" id="249248"/>
    <lineage>
        <taxon>Eukaryota</taxon>
        <taxon>Metazoa</taxon>
        <taxon>Spiralia</taxon>
        <taxon>Gnathifera</taxon>
        <taxon>Rotifera</taxon>
        <taxon>Eurotatoria</taxon>
        <taxon>Bdelloidea</taxon>
        <taxon>Adinetida</taxon>
        <taxon>Adinetidae</taxon>
        <taxon>Adineta</taxon>
    </lineage>
</organism>
<name>A0A813W5V6_ADIRI</name>
<dbReference type="Proteomes" id="UP000663828">
    <property type="component" value="Unassembled WGS sequence"/>
</dbReference>
<dbReference type="OrthoDB" id="9994619at2759"/>
<evidence type="ECO:0000313" key="5">
    <source>
        <dbReference type="Proteomes" id="UP000663852"/>
    </source>
</evidence>
<keyword evidence="1" id="KW-0812">Transmembrane</keyword>
<sequence length="183" mass="20701">MIGYLFMDILDYMHSNIFNTFLTNLIYIFLACLFVINATLQFFVLYYMNKNVQRYYTMVLSCLFDKIASHAYLIGAILATASLTKATTIWTLNTVGVCGFVIGAAINTMIPATDTMSICADYFNLLGSLLYLLATIVTRIPLTQIIGLVGDAVYLIDSILYMICWFQEREMMTDSLGQYVLIK</sequence>
<accession>A0A813W5V6</accession>
<gene>
    <name evidence="2" type="ORF">EDS130_LOCUS7201</name>
    <name evidence="3" type="ORF">XAT740_LOCUS13647</name>
</gene>
<feature type="transmembrane region" description="Helical" evidence="1">
    <location>
        <begin position="55"/>
        <end position="83"/>
    </location>
</feature>
<keyword evidence="1" id="KW-1133">Transmembrane helix</keyword>
<evidence type="ECO:0000313" key="3">
    <source>
        <dbReference type="EMBL" id="CAF1009584.1"/>
    </source>
</evidence>
<evidence type="ECO:0000256" key="1">
    <source>
        <dbReference type="SAM" id="Phobius"/>
    </source>
</evidence>
<dbReference type="Proteomes" id="UP000663852">
    <property type="component" value="Unassembled WGS sequence"/>
</dbReference>
<evidence type="ECO:0000313" key="2">
    <source>
        <dbReference type="EMBL" id="CAF0848536.1"/>
    </source>
</evidence>
<keyword evidence="1" id="KW-0472">Membrane</keyword>
<proteinExistence type="predicted"/>
<protein>
    <submittedName>
        <fullName evidence="2">Uncharacterized protein</fullName>
    </submittedName>
</protein>
<reference evidence="2" key="1">
    <citation type="submission" date="2021-02" db="EMBL/GenBank/DDBJ databases">
        <authorList>
            <person name="Nowell W R."/>
        </authorList>
    </citation>
    <scope>NUCLEOTIDE SEQUENCE</scope>
</reference>
<feature type="transmembrane region" description="Helical" evidence="1">
    <location>
        <begin position="89"/>
        <end position="110"/>
    </location>
</feature>
<evidence type="ECO:0000313" key="4">
    <source>
        <dbReference type="Proteomes" id="UP000663828"/>
    </source>
</evidence>
<feature type="transmembrane region" description="Helical" evidence="1">
    <location>
        <begin position="122"/>
        <end position="140"/>
    </location>
</feature>
<dbReference type="EMBL" id="CAJNOR010000797">
    <property type="protein sequence ID" value="CAF1009584.1"/>
    <property type="molecule type" value="Genomic_DNA"/>
</dbReference>
<dbReference type="AlphaFoldDB" id="A0A813W5V6"/>